<name>A0A914S4S7_PAREQ</name>
<sequence>MPFFPLENSPLKKMLVREKSLLSNSWQNVKKFSAQNHLPITIFSR</sequence>
<dbReference type="AlphaFoldDB" id="A0A914S4S7"/>
<organism evidence="1 2">
    <name type="scientific">Parascaris equorum</name>
    <name type="common">Equine roundworm</name>
    <dbReference type="NCBI Taxonomy" id="6256"/>
    <lineage>
        <taxon>Eukaryota</taxon>
        <taxon>Metazoa</taxon>
        <taxon>Ecdysozoa</taxon>
        <taxon>Nematoda</taxon>
        <taxon>Chromadorea</taxon>
        <taxon>Rhabditida</taxon>
        <taxon>Spirurina</taxon>
        <taxon>Ascaridomorpha</taxon>
        <taxon>Ascaridoidea</taxon>
        <taxon>Ascarididae</taxon>
        <taxon>Parascaris</taxon>
    </lineage>
</organism>
<dbReference type="WBParaSite" id="PEQ_0001216401-mRNA-1">
    <property type="protein sequence ID" value="PEQ_0001216401-mRNA-1"/>
    <property type="gene ID" value="PEQ_0001216401"/>
</dbReference>
<reference evidence="2" key="1">
    <citation type="submission" date="2022-11" db="UniProtKB">
        <authorList>
            <consortium name="WormBaseParasite"/>
        </authorList>
    </citation>
    <scope>IDENTIFICATION</scope>
</reference>
<protein>
    <submittedName>
        <fullName evidence="2">Uncharacterized protein</fullName>
    </submittedName>
</protein>
<evidence type="ECO:0000313" key="2">
    <source>
        <dbReference type="WBParaSite" id="PEQ_0001216401-mRNA-1"/>
    </source>
</evidence>
<accession>A0A914S4S7</accession>
<proteinExistence type="predicted"/>
<dbReference type="Proteomes" id="UP000887564">
    <property type="component" value="Unplaced"/>
</dbReference>
<evidence type="ECO:0000313" key="1">
    <source>
        <dbReference type="Proteomes" id="UP000887564"/>
    </source>
</evidence>
<keyword evidence="1" id="KW-1185">Reference proteome</keyword>